<comment type="pathway">
    <text evidence="5">Purine metabolism; AMP biosynthesis via salvage pathway; AMP from ADP: step 1/1.</text>
</comment>
<dbReference type="AlphaFoldDB" id="A0A0H4T783"/>
<keyword evidence="1 5" id="KW-0808">Transferase</keyword>
<feature type="binding site" evidence="5">
    <location>
        <position position="179"/>
    </location>
    <ligand>
        <name>AMP</name>
        <dbReference type="ChEBI" id="CHEBI:456215"/>
    </ligand>
</feature>
<feature type="binding site" evidence="5">
    <location>
        <position position="158"/>
    </location>
    <ligand>
        <name>Zn(2+)</name>
        <dbReference type="ChEBI" id="CHEBI:29105"/>
        <note>structural</note>
    </ligand>
</feature>
<keyword evidence="5" id="KW-0862">Zinc</keyword>
<evidence type="ECO:0000256" key="6">
    <source>
        <dbReference type="RuleBase" id="RU003330"/>
    </source>
</evidence>
<reference evidence="8" key="1">
    <citation type="journal article" date="2015" name="ISME J.">
        <title>Aquifer environment selects for microbial species cohorts in sediment and groundwater.</title>
        <authorList>
            <person name="Hug L.A."/>
            <person name="Thomas B.C."/>
            <person name="Brown C.T."/>
            <person name="Frischkorn K.R."/>
            <person name="Williams K.H."/>
            <person name="Tringe S.G."/>
            <person name="Banfield J.F."/>
        </authorList>
    </citation>
    <scope>NUCLEOTIDE SEQUENCE</scope>
</reference>
<feature type="binding site" evidence="5">
    <location>
        <position position="142"/>
    </location>
    <ligand>
        <name>Zn(2+)</name>
        <dbReference type="ChEBI" id="CHEBI:29105"/>
        <note>structural</note>
    </ligand>
</feature>
<feature type="binding site" evidence="5">
    <location>
        <begin position="67"/>
        <end position="69"/>
    </location>
    <ligand>
        <name>AMP</name>
        <dbReference type="ChEBI" id="CHEBI:456215"/>
    </ligand>
</feature>
<evidence type="ECO:0000313" key="8">
    <source>
        <dbReference type="EMBL" id="AKQ03636.1"/>
    </source>
</evidence>
<dbReference type="EC" id="2.7.4.3" evidence="5 7"/>
<dbReference type="Gene3D" id="3.40.50.300">
    <property type="entry name" value="P-loop containing nucleotide triphosphate hydrolases"/>
    <property type="match status" value="1"/>
</dbReference>
<comment type="domain">
    <text evidence="5">Consists of three domains, a large central CORE domain and two small peripheral domains, NMPbind and LID, which undergo movements during catalysis. The LID domain closes over the site of phosphoryl transfer upon ATP binding. Assembling and dissambling the active center during each catalytic cycle provides an effective means to prevent ATP hydrolysis. Some bacteria have evolved a zinc-coordinating structure that stabilizes the LID domain.</text>
</comment>
<dbReference type="HAMAP" id="MF_00235">
    <property type="entry name" value="Adenylate_kinase_Adk"/>
    <property type="match status" value="1"/>
</dbReference>
<keyword evidence="5" id="KW-0963">Cytoplasm</keyword>
<keyword evidence="3 5" id="KW-0547">Nucleotide-binding</keyword>
<dbReference type="InterPro" id="IPR033690">
    <property type="entry name" value="Adenylat_kinase_CS"/>
</dbReference>
<evidence type="ECO:0000256" key="2">
    <source>
        <dbReference type="ARBA" id="ARBA00022727"/>
    </source>
</evidence>
<gene>
    <name evidence="5" type="primary">adk</name>
</gene>
<evidence type="ECO:0000256" key="3">
    <source>
        <dbReference type="ARBA" id="ARBA00022741"/>
    </source>
</evidence>
<comment type="subunit">
    <text evidence="5 7">Monomer.</text>
</comment>
<sequence>MDLEKLKSKKFNLLIIGPPASGKGTEAELLAKDFNMRIISAGDLIRDKIKSPTPEGQEIKKYYDRGELIPERFTDQLILNDLKKTPQIPFILDGFPRNDVQINNLEKFLKMLNYFMPIALHLKISDETVLKRITTRRICEKCANISLPGAKGYKEGKCPKCGGKLIQRPDDNSKSVKKRLEVYHSQTQPLLDYFQKLGKLVEVDGEPSIPEVYQMILERLNDYFEKSPTNRND</sequence>
<dbReference type="SUPFAM" id="SSF52540">
    <property type="entry name" value="P-loop containing nucleoside triphosphate hydrolases"/>
    <property type="match status" value="1"/>
</dbReference>
<comment type="catalytic activity">
    <reaction evidence="5 7">
        <text>AMP + ATP = 2 ADP</text>
        <dbReference type="Rhea" id="RHEA:12973"/>
        <dbReference type="ChEBI" id="CHEBI:30616"/>
        <dbReference type="ChEBI" id="CHEBI:456215"/>
        <dbReference type="ChEBI" id="CHEBI:456216"/>
        <dbReference type="EC" id="2.7.4.3"/>
    </reaction>
</comment>
<dbReference type="InterPro" id="IPR006259">
    <property type="entry name" value="Adenyl_kin_sub"/>
</dbReference>
<feature type="region of interest" description="NMP" evidence="5">
    <location>
        <begin position="40"/>
        <end position="69"/>
    </location>
</feature>
<dbReference type="GO" id="GO:0044209">
    <property type="term" value="P:AMP salvage"/>
    <property type="evidence" value="ECO:0007669"/>
    <property type="project" value="UniProtKB-UniRule"/>
</dbReference>
<accession>A0A0H4T783</accession>
<comment type="function">
    <text evidence="5">Catalyzes the reversible transfer of the terminal phosphate group between ATP and AMP. Plays an important role in cellular energy homeostasis and in adenine nucleotide metabolism.</text>
</comment>
<dbReference type="GO" id="GO:0004017">
    <property type="term" value="F:AMP kinase activity"/>
    <property type="evidence" value="ECO:0007669"/>
    <property type="project" value="UniProtKB-UniRule"/>
</dbReference>
<name>A0A0H4T783_9BACT</name>
<evidence type="ECO:0000256" key="1">
    <source>
        <dbReference type="ARBA" id="ARBA00022679"/>
    </source>
</evidence>
<dbReference type="NCBIfam" id="TIGR01351">
    <property type="entry name" value="adk"/>
    <property type="match status" value="1"/>
</dbReference>
<feature type="binding site" evidence="5">
    <location>
        <position position="139"/>
    </location>
    <ligand>
        <name>Zn(2+)</name>
        <dbReference type="ChEBI" id="CHEBI:29105"/>
        <note>structural</note>
    </ligand>
</feature>
<evidence type="ECO:0000256" key="5">
    <source>
        <dbReference type="HAMAP-Rule" id="MF_00235"/>
    </source>
</evidence>
<keyword evidence="5 7" id="KW-0067">ATP-binding</keyword>
<dbReference type="CDD" id="cd01428">
    <property type="entry name" value="ADK"/>
    <property type="match status" value="1"/>
</dbReference>
<evidence type="ECO:0000256" key="7">
    <source>
        <dbReference type="RuleBase" id="RU003331"/>
    </source>
</evidence>
<feature type="binding site" evidence="5">
    <location>
        <position position="161"/>
    </location>
    <ligand>
        <name>Zn(2+)</name>
        <dbReference type="ChEBI" id="CHEBI:29105"/>
        <note>structural</note>
    </ligand>
</feature>
<comment type="subcellular location">
    <subcellularLocation>
        <location evidence="5 7">Cytoplasm</location>
    </subcellularLocation>
</comment>
<organism evidence="8">
    <name type="scientific">uncultured Berkelbacteria bacterium Rifle_16ft_4_minimus_38443</name>
    <dbReference type="NCBI Taxonomy" id="1665092"/>
    <lineage>
        <taxon>Bacteria</taxon>
        <taxon>Candidatus Berkelbacteria</taxon>
        <taxon>environmental samples</taxon>
    </lineage>
</organism>
<dbReference type="GO" id="GO:0008270">
    <property type="term" value="F:zinc ion binding"/>
    <property type="evidence" value="ECO:0007669"/>
    <property type="project" value="UniProtKB-UniRule"/>
</dbReference>
<proteinExistence type="inferred from homology"/>
<dbReference type="GO" id="GO:0005524">
    <property type="term" value="F:ATP binding"/>
    <property type="evidence" value="ECO:0007669"/>
    <property type="project" value="UniProtKB-UniRule"/>
</dbReference>
<evidence type="ECO:0000256" key="4">
    <source>
        <dbReference type="ARBA" id="ARBA00022777"/>
    </source>
</evidence>
<feature type="binding site" evidence="5">
    <location>
        <position position="101"/>
    </location>
    <ligand>
        <name>AMP</name>
        <dbReference type="ChEBI" id="CHEBI:456215"/>
    </ligand>
</feature>
<keyword evidence="4 5" id="KW-0418">Kinase</keyword>
<dbReference type="PROSITE" id="PS00113">
    <property type="entry name" value="ADENYLATE_KINASE"/>
    <property type="match status" value="1"/>
</dbReference>
<feature type="binding site" evidence="5">
    <location>
        <position position="207"/>
    </location>
    <ligand>
        <name>ATP</name>
        <dbReference type="ChEBI" id="CHEBI:30616"/>
    </ligand>
</feature>
<comment type="similarity">
    <text evidence="5 6">Belongs to the adenylate kinase family.</text>
</comment>
<dbReference type="Pfam" id="PF00406">
    <property type="entry name" value="ADK"/>
    <property type="match status" value="1"/>
</dbReference>
<protein>
    <recommendedName>
        <fullName evidence="5 7">Adenylate kinase</fullName>
        <shortName evidence="5">AK</shortName>
        <ecNumber evidence="5 7">2.7.4.3</ecNumber>
    </recommendedName>
    <alternativeName>
        <fullName evidence="5">ATP-AMP transphosphorylase</fullName>
    </alternativeName>
    <alternativeName>
        <fullName evidence="5">ATP:AMP phosphotransferase</fullName>
    </alternativeName>
    <alternativeName>
        <fullName evidence="5">Adenylate monophosphate kinase</fullName>
    </alternativeName>
</protein>
<feature type="binding site" evidence="5">
    <location>
        <position position="136"/>
    </location>
    <ligand>
        <name>ATP</name>
        <dbReference type="ChEBI" id="CHEBI:30616"/>
    </ligand>
</feature>
<feature type="binding site" evidence="5">
    <location>
        <begin position="94"/>
        <end position="97"/>
    </location>
    <ligand>
        <name>AMP</name>
        <dbReference type="ChEBI" id="CHEBI:456215"/>
    </ligand>
</feature>
<dbReference type="InterPro" id="IPR000850">
    <property type="entry name" value="Adenylat/UMP-CMP_kin"/>
</dbReference>
<feature type="binding site" evidence="5">
    <location>
        <begin position="20"/>
        <end position="25"/>
    </location>
    <ligand>
        <name>ATP</name>
        <dbReference type="ChEBI" id="CHEBI:30616"/>
    </ligand>
</feature>
<dbReference type="InterPro" id="IPR027417">
    <property type="entry name" value="P-loop_NTPase"/>
</dbReference>
<keyword evidence="5" id="KW-0479">Metal-binding</keyword>
<feature type="binding site" evidence="5">
    <location>
        <position position="46"/>
    </location>
    <ligand>
        <name>AMP</name>
        <dbReference type="ChEBI" id="CHEBI:456215"/>
    </ligand>
</feature>
<dbReference type="UniPathway" id="UPA00588">
    <property type="reaction ID" value="UER00649"/>
</dbReference>
<keyword evidence="2 5" id="KW-0545">Nucleotide biosynthesis</keyword>
<dbReference type="PANTHER" id="PTHR23359">
    <property type="entry name" value="NUCLEOTIDE KINASE"/>
    <property type="match status" value="1"/>
</dbReference>
<dbReference type="EMBL" id="KT007018">
    <property type="protein sequence ID" value="AKQ03636.1"/>
    <property type="molecule type" value="Genomic_DNA"/>
</dbReference>
<dbReference type="PRINTS" id="PR00094">
    <property type="entry name" value="ADENYLTKNASE"/>
</dbReference>
<dbReference type="GO" id="GO:0005737">
    <property type="term" value="C:cytoplasm"/>
    <property type="evidence" value="ECO:0007669"/>
    <property type="project" value="UniProtKB-SubCell"/>
</dbReference>
<comment type="caution">
    <text evidence="5">Lacks conserved residue(s) required for the propagation of feature annotation.</text>
</comment>
<feature type="binding site" evidence="5">
    <location>
        <position position="168"/>
    </location>
    <ligand>
        <name>AMP</name>
        <dbReference type="ChEBI" id="CHEBI:456215"/>
    </ligand>
</feature>